<protein>
    <submittedName>
        <fullName evidence="2">Uncharacterized protein</fullName>
    </submittedName>
</protein>
<proteinExistence type="predicted"/>
<dbReference type="AlphaFoldDB" id="A0A382SH72"/>
<reference evidence="2" key="1">
    <citation type="submission" date="2018-05" db="EMBL/GenBank/DDBJ databases">
        <authorList>
            <person name="Lanie J.A."/>
            <person name="Ng W.-L."/>
            <person name="Kazmierczak K.M."/>
            <person name="Andrzejewski T.M."/>
            <person name="Davidsen T.M."/>
            <person name="Wayne K.J."/>
            <person name="Tettelin H."/>
            <person name="Glass J.I."/>
            <person name="Rusch D."/>
            <person name="Podicherti R."/>
            <person name="Tsui H.-C.T."/>
            <person name="Winkler M.E."/>
        </authorList>
    </citation>
    <scope>NUCLEOTIDE SEQUENCE</scope>
</reference>
<gene>
    <name evidence="2" type="ORF">METZ01_LOCUS362154</name>
</gene>
<dbReference type="EMBL" id="UINC01129118">
    <property type="protein sequence ID" value="SVD09300.1"/>
    <property type="molecule type" value="Genomic_DNA"/>
</dbReference>
<evidence type="ECO:0000256" key="1">
    <source>
        <dbReference type="SAM" id="MobiDB-lite"/>
    </source>
</evidence>
<evidence type="ECO:0000313" key="2">
    <source>
        <dbReference type="EMBL" id="SVD09300.1"/>
    </source>
</evidence>
<accession>A0A382SH72</accession>
<feature type="region of interest" description="Disordered" evidence="1">
    <location>
        <begin position="43"/>
        <end position="83"/>
    </location>
</feature>
<feature type="non-terminal residue" evidence="2">
    <location>
        <position position="83"/>
    </location>
</feature>
<organism evidence="2">
    <name type="scientific">marine metagenome</name>
    <dbReference type="NCBI Taxonomy" id="408172"/>
    <lineage>
        <taxon>unclassified sequences</taxon>
        <taxon>metagenomes</taxon>
        <taxon>ecological metagenomes</taxon>
    </lineage>
</organism>
<name>A0A382SH72_9ZZZZ</name>
<sequence length="83" mass="9320">MARFAQGKFALAVSDISGQSFPWNEMVTQWNGLFVHYSEFESKQPQLDPKPSAADPTALTKSRPQQPSPDALRFLSFNPLTTY</sequence>